<organism evidence="6 7">
    <name type="scientific">Pseudofulvimonas gallinarii</name>
    <dbReference type="NCBI Taxonomy" id="634155"/>
    <lineage>
        <taxon>Bacteria</taxon>
        <taxon>Pseudomonadati</taxon>
        <taxon>Pseudomonadota</taxon>
        <taxon>Gammaproteobacteria</taxon>
        <taxon>Lysobacterales</taxon>
        <taxon>Rhodanobacteraceae</taxon>
        <taxon>Pseudofulvimonas</taxon>
    </lineage>
</organism>
<dbReference type="InterPro" id="IPR036388">
    <property type="entry name" value="WH-like_DNA-bd_sf"/>
</dbReference>
<evidence type="ECO:0000313" key="6">
    <source>
        <dbReference type="EMBL" id="TCT01420.1"/>
    </source>
</evidence>
<dbReference type="RefSeq" id="WP_123521335.1">
    <property type="nucleotide sequence ID" value="NZ_JBHLWF010000005.1"/>
</dbReference>
<dbReference type="PANTHER" id="PTHR30537">
    <property type="entry name" value="HTH-TYPE TRANSCRIPTIONAL REGULATOR"/>
    <property type="match status" value="1"/>
</dbReference>
<dbReference type="CDD" id="cd08432">
    <property type="entry name" value="PBP2_GcdR_TrpI_HvrB_AmpR_like"/>
    <property type="match status" value="1"/>
</dbReference>
<dbReference type="Proteomes" id="UP000294599">
    <property type="component" value="Unassembled WGS sequence"/>
</dbReference>
<gene>
    <name evidence="6" type="ORF">EDC25_101290</name>
</gene>
<dbReference type="Pfam" id="PF00126">
    <property type="entry name" value="HTH_1"/>
    <property type="match status" value="1"/>
</dbReference>
<reference evidence="6 7" key="1">
    <citation type="submission" date="2019-03" db="EMBL/GenBank/DDBJ databases">
        <title>Genomic Encyclopedia of Type Strains, Phase IV (KMG-IV): sequencing the most valuable type-strain genomes for metagenomic binning, comparative biology and taxonomic classification.</title>
        <authorList>
            <person name="Goeker M."/>
        </authorList>
    </citation>
    <scope>NUCLEOTIDE SEQUENCE [LARGE SCALE GENOMIC DNA]</scope>
    <source>
        <strain evidence="6 7">DSM 21944</strain>
    </source>
</reference>
<keyword evidence="4" id="KW-0804">Transcription</keyword>
<dbReference type="PANTHER" id="PTHR30537:SF79">
    <property type="entry name" value="TRANSCRIPTIONAL REGULATOR-RELATED"/>
    <property type="match status" value="1"/>
</dbReference>
<dbReference type="OrthoDB" id="5526340at2"/>
<comment type="caution">
    <text evidence="6">The sequence shown here is derived from an EMBL/GenBank/DDBJ whole genome shotgun (WGS) entry which is preliminary data.</text>
</comment>
<dbReference type="AlphaFoldDB" id="A0A4S3KTT7"/>
<accession>A0A4S3KTT7</accession>
<evidence type="ECO:0000256" key="2">
    <source>
        <dbReference type="ARBA" id="ARBA00023015"/>
    </source>
</evidence>
<comment type="similarity">
    <text evidence="1">Belongs to the LysR transcriptional regulatory family.</text>
</comment>
<dbReference type="GO" id="GO:0043565">
    <property type="term" value="F:sequence-specific DNA binding"/>
    <property type="evidence" value="ECO:0007669"/>
    <property type="project" value="TreeGrafter"/>
</dbReference>
<keyword evidence="2" id="KW-0805">Transcription regulation</keyword>
<dbReference type="SUPFAM" id="SSF46785">
    <property type="entry name" value="Winged helix' DNA-binding domain"/>
    <property type="match status" value="1"/>
</dbReference>
<dbReference type="GO" id="GO:0003700">
    <property type="term" value="F:DNA-binding transcription factor activity"/>
    <property type="evidence" value="ECO:0007669"/>
    <property type="project" value="InterPro"/>
</dbReference>
<evidence type="ECO:0000313" key="7">
    <source>
        <dbReference type="Proteomes" id="UP000294599"/>
    </source>
</evidence>
<evidence type="ECO:0000256" key="4">
    <source>
        <dbReference type="ARBA" id="ARBA00023163"/>
    </source>
</evidence>
<dbReference type="PROSITE" id="PS50931">
    <property type="entry name" value="HTH_LYSR"/>
    <property type="match status" value="1"/>
</dbReference>
<dbReference type="EMBL" id="SMAF01000001">
    <property type="protein sequence ID" value="TCT01420.1"/>
    <property type="molecule type" value="Genomic_DNA"/>
</dbReference>
<keyword evidence="7" id="KW-1185">Reference proteome</keyword>
<dbReference type="InterPro" id="IPR000847">
    <property type="entry name" value="LysR_HTH_N"/>
</dbReference>
<dbReference type="Gene3D" id="1.10.10.10">
    <property type="entry name" value="Winged helix-like DNA-binding domain superfamily/Winged helix DNA-binding domain"/>
    <property type="match status" value="1"/>
</dbReference>
<evidence type="ECO:0000256" key="1">
    <source>
        <dbReference type="ARBA" id="ARBA00009437"/>
    </source>
</evidence>
<dbReference type="SUPFAM" id="SSF53850">
    <property type="entry name" value="Periplasmic binding protein-like II"/>
    <property type="match status" value="1"/>
</dbReference>
<dbReference type="InterPro" id="IPR005119">
    <property type="entry name" value="LysR_subst-bd"/>
</dbReference>
<keyword evidence="3" id="KW-0238">DNA-binding</keyword>
<evidence type="ECO:0000259" key="5">
    <source>
        <dbReference type="PROSITE" id="PS50931"/>
    </source>
</evidence>
<dbReference type="InterPro" id="IPR058163">
    <property type="entry name" value="LysR-type_TF_proteobact-type"/>
</dbReference>
<dbReference type="InterPro" id="IPR036390">
    <property type="entry name" value="WH_DNA-bd_sf"/>
</dbReference>
<sequence length="296" mass="32292">MSIARSAWLSALAAFEAAARQQNFAHAAAELHLTASAVSHQVRKLESLLGVTLFKRHARGVSLTPAGRMLADAAGNALADLDGIFGALRPRSDVVRIRIATLHSFAHSWLLPRLGDFTRQHPDIRLSVETDIALARFDDDGPDLAIRHGPGQWPDMSAQHLLDETLFPVASPDLPGVQEVGEAGDIARLPLIADMARQGWRDWFSAAGHRGVRLADMHTFVDSTDALQAAVCGLGATLARERIVAPWLADGRLVRLPGPVLPGRFAYYLVHPAHRRLSEPAALFARWLHERARENA</sequence>
<evidence type="ECO:0000256" key="3">
    <source>
        <dbReference type="ARBA" id="ARBA00023125"/>
    </source>
</evidence>
<name>A0A4S3KTT7_9GAMM</name>
<dbReference type="Gene3D" id="3.40.190.10">
    <property type="entry name" value="Periplasmic binding protein-like II"/>
    <property type="match status" value="2"/>
</dbReference>
<proteinExistence type="inferred from homology"/>
<dbReference type="GO" id="GO:0006351">
    <property type="term" value="P:DNA-templated transcription"/>
    <property type="evidence" value="ECO:0007669"/>
    <property type="project" value="TreeGrafter"/>
</dbReference>
<protein>
    <submittedName>
        <fullName evidence="6">Transcriptional regulator /LysR family transcriptional regulator</fullName>
    </submittedName>
</protein>
<dbReference type="Pfam" id="PF03466">
    <property type="entry name" value="LysR_substrate"/>
    <property type="match status" value="1"/>
</dbReference>
<feature type="domain" description="HTH lysR-type" evidence="5">
    <location>
        <begin position="9"/>
        <end position="64"/>
    </location>
</feature>
<dbReference type="PRINTS" id="PR00039">
    <property type="entry name" value="HTHLYSR"/>
</dbReference>
<dbReference type="FunFam" id="1.10.10.10:FF:000001">
    <property type="entry name" value="LysR family transcriptional regulator"/>
    <property type="match status" value="1"/>
</dbReference>